<dbReference type="InterPro" id="IPR050078">
    <property type="entry name" value="Ribosomal_L11_MeTrfase_PrmA"/>
</dbReference>
<dbReference type="GO" id="GO:0032259">
    <property type="term" value="P:methylation"/>
    <property type="evidence" value="ECO:0007669"/>
    <property type="project" value="UniProtKB-KW"/>
</dbReference>
<comment type="catalytic activity">
    <reaction evidence="6">
        <text>L-lysyl-[protein] + 3 S-adenosyl-L-methionine = N(6),N(6),N(6)-trimethyl-L-lysyl-[protein] + 3 S-adenosyl-L-homocysteine + 3 H(+)</text>
        <dbReference type="Rhea" id="RHEA:54192"/>
        <dbReference type="Rhea" id="RHEA-COMP:9752"/>
        <dbReference type="Rhea" id="RHEA-COMP:13826"/>
        <dbReference type="ChEBI" id="CHEBI:15378"/>
        <dbReference type="ChEBI" id="CHEBI:29969"/>
        <dbReference type="ChEBI" id="CHEBI:57856"/>
        <dbReference type="ChEBI" id="CHEBI:59789"/>
        <dbReference type="ChEBI" id="CHEBI:61961"/>
    </reaction>
</comment>
<keyword evidence="7" id="KW-0687">Ribonucleoprotein</keyword>
<evidence type="ECO:0000256" key="2">
    <source>
        <dbReference type="ARBA" id="ARBA00022490"/>
    </source>
</evidence>
<keyword evidence="4 6" id="KW-0808">Transferase</keyword>
<evidence type="ECO:0000313" key="8">
    <source>
        <dbReference type="Proteomes" id="UP001516588"/>
    </source>
</evidence>
<keyword evidence="2 6" id="KW-0963">Cytoplasm</keyword>
<dbReference type="InterPro" id="IPR004498">
    <property type="entry name" value="Ribosomal_PrmA_MeTrfase"/>
</dbReference>
<dbReference type="RefSeq" id="WP_226384787.1">
    <property type="nucleotide sequence ID" value="NZ_JADCKA010000002.1"/>
</dbReference>
<proteinExistence type="inferred from homology"/>
<comment type="caution">
    <text evidence="7">The sequence shown here is derived from an EMBL/GenBank/DDBJ whole genome shotgun (WGS) entry which is preliminary data.</text>
</comment>
<dbReference type="HAMAP" id="MF_00735">
    <property type="entry name" value="Methyltr_PrmA"/>
    <property type="match status" value="1"/>
</dbReference>
<protein>
    <recommendedName>
        <fullName evidence="6">Ribosomal protein L11 methyltransferase</fullName>
        <shortName evidence="6">L11 Mtase</shortName>
        <ecNumber evidence="6">2.1.1.-</ecNumber>
    </recommendedName>
</protein>
<organism evidence="7 8">
    <name type="scientific">Gallibacter intestinalis</name>
    <dbReference type="NCBI Taxonomy" id="2779356"/>
    <lineage>
        <taxon>Bacteria</taxon>
        <taxon>Bacillati</taxon>
        <taxon>Bacillota</taxon>
        <taxon>Clostridia</taxon>
        <taxon>Eubacteriales</taxon>
        <taxon>Eubacteriaceae</taxon>
        <taxon>Gallibacter</taxon>
    </lineage>
</organism>
<evidence type="ECO:0000256" key="5">
    <source>
        <dbReference type="ARBA" id="ARBA00022691"/>
    </source>
</evidence>
<dbReference type="InterPro" id="IPR029063">
    <property type="entry name" value="SAM-dependent_MTases_sf"/>
</dbReference>
<name>A0ABR9QW63_9FIRM</name>
<dbReference type="Proteomes" id="UP001516588">
    <property type="component" value="Unassembled WGS sequence"/>
</dbReference>
<evidence type="ECO:0000256" key="6">
    <source>
        <dbReference type="HAMAP-Rule" id="MF_00735"/>
    </source>
</evidence>
<dbReference type="Pfam" id="PF06325">
    <property type="entry name" value="PrmA"/>
    <property type="match status" value="1"/>
</dbReference>
<dbReference type="NCBIfam" id="TIGR00406">
    <property type="entry name" value="prmA"/>
    <property type="match status" value="1"/>
</dbReference>
<comment type="function">
    <text evidence="6">Methylates ribosomal protein L11.</text>
</comment>
<reference evidence="7 8" key="1">
    <citation type="submission" date="2020-10" db="EMBL/GenBank/DDBJ databases">
        <title>ChiBAC.</title>
        <authorList>
            <person name="Zenner C."/>
            <person name="Hitch T.C.A."/>
            <person name="Clavel T."/>
        </authorList>
    </citation>
    <scope>NUCLEOTIDE SEQUENCE [LARGE SCALE GENOMIC DNA]</scope>
    <source>
        <strain evidence="7 8">DSM 108706</strain>
    </source>
</reference>
<dbReference type="EC" id="2.1.1.-" evidence="6"/>
<keyword evidence="8" id="KW-1185">Reference proteome</keyword>
<evidence type="ECO:0000256" key="1">
    <source>
        <dbReference type="ARBA" id="ARBA00009741"/>
    </source>
</evidence>
<feature type="binding site" evidence="6">
    <location>
        <position position="186"/>
    </location>
    <ligand>
        <name>S-adenosyl-L-methionine</name>
        <dbReference type="ChEBI" id="CHEBI:59789"/>
    </ligand>
</feature>
<evidence type="ECO:0000313" key="7">
    <source>
        <dbReference type="EMBL" id="MBE5035121.1"/>
    </source>
</evidence>
<dbReference type="Gene3D" id="3.40.50.150">
    <property type="entry name" value="Vaccinia Virus protein VP39"/>
    <property type="match status" value="1"/>
</dbReference>
<dbReference type="EMBL" id="JADCKA010000002">
    <property type="protein sequence ID" value="MBE5035121.1"/>
    <property type="molecule type" value="Genomic_DNA"/>
</dbReference>
<feature type="binding site" evidence="6">
    <location>
        <position position="165"/>
    </location>
    <ligand>
        <name>S-adenosyl-L-methionine</name>
        <dbReference type="ChEBI" id="CHEBI:59789"/>
    </ligand>
</feature>
<gene>
    <name evidence="6 7" type="primary">prmA</name>
    <name evidence="7" type="ORF">INF20_02360</name>
</gene>
<keyword evidence="3 6" id="KW-0489">Methyltransferase</keyword>
<dbReference type="PIRSF" id="PIRSF000401">
    <property type="entry name" value="RPL11_MTase"/>
    <property type="match status" value="1"/>
</dbReference>
<comment type="subcellular location">
    <subcellularLocation>
        <location evidence="6">Cytoplasm</location>
    </subcellularLocation>
</comment>
<dbReference type="PANTHER" id="PTHR43648:SF1">
    <property type="entry name" value="ELECTRON TRANSFER FLAVOPROTEIN BETA SUBUNIT LYSINE METHYLTRANSFERASE"/>
    <property type="match status" value="1"/>
</dbReference>
<dbReference type="CDD" id="cd02440">
    <property type="entry name" value="AdoMet_MTases"/>
    <property type="match status" value="1"/>
</dbReference>
<feature type="binding site" evidence="6">
    <location>
        <position position="208"/>
    </location>
    <ligand>
        <name>S-adenosyl-L-methionine</name>
        <dbReference type="ChEBI" id="CHEBI:59789"/>
    </ligand>
</feature>
<dbReference type="SUPFAM" id="SSF53335">
    <property type="entry name" value="S-adenosyl-L-methionine-dependent methyltransferases"/>
    <property type="match status" value="1"/>
</dbReference>
<keyword evidence="7" id="KW-0689">Ribosomal protein</keyword>
<dbReference type="GO" id="GO:0005840">
    <property type="term" value="C:ribosome"/>
    <property type="evidence" value="ECO:0007669"/>
    <property type="project" value="UniProtKB-KW"/>
</dbReference>
<evidence type="ECO:0000256" key="3">
    <source>
        <dbReference type="ARBA" id="ARBA00022603"/>
    </source>
</evidence>
<comment type="similarity">
    <text evidence="1 6">Belongs to the methyltransferase superfamily. PrmA family.</text>
</comment>
<dbReference type="PANTHER" id="PTHR43648">
    <property type="entry name" value="ELECTRON TRANSFER FLAVOPROTEIN BETA SUBUNIT LYSINE METHYLTRANSFERASE"/>
    <property type="match status" value="1"/>
</dbReference>
<keyword evidence="5 6" id="KW-0949">S-adenosyl-L-methionine</keyword>
<feature type="binding site" evidence="6">
    <location>
        <position position="251"/>
    </location>
    <ligand>
        <name>S-adenosyl-L-methionine</name>
        <dbReference type="ChEBI" id="CHEBI:59789"/>
    </ligand>
</feature>
<sequence>MRYLQTQIYTTDTGIEELTGLLMRFNIDQTVVESPETAHEILDKKHDYEWDYVDEDFIDDNAEPKITFYLSDDEDGRKLLNMVKEAVTHMEKEDGERVLGRLEIETTVVDDGQWKDSYKEHFKTIDLTDNIIVKPSWEPVPENNTKKILELDPGMAFGTGDHATTSMCAVLMDEAGCEGKKVLDIGTGSGILAIAADLLGASDILGVDIDPSAVEVAIENAEANECGDNVRFIEGDLTKGIDFRADIVVANLMAEMVVMLISSVREHMLPEGVFISSGILVEKKDMVIKALDKAGFETVKVMKKGEWCAILAR</sequence>
<dbReference type="GO" id="GO:0008168">
    <property type="term" value="F:methyltransferase activity"/>
    <property type="evidence" value="ECO:0007669"/>
    <property type="project" value="UniProtKB-KW"/>
</dbReference>
<accession>A0ABR9QW63</accession>
<evidence type="ECO:0000256" key="4">
    <source>
        <dbReference type="ARBA" id="ARBA00022679"/>
    </source>
</evidence>